<keyword evidence="1" id="KW-1133">Transmembrane helix</keyword>
<comment type="caution">
    <text evidence="2">The sequence shown here is derived from an EMBL/GenBank/DDBJ whole genome shotgun (WGS) entry which is preliminary data.</text>
</comment>
<keyword evidence="1" id="KW-0472">Membrane</keyword>
<evidence type="ECO:0000313" key="2">
    <source>
        <dbReference type="EMBL" id="EPD30645.1"/>
    </source>
</evidence>
<accession>A0A9W5RE56</accession>
<evidence type="ECO:0000256" key="1">
    <source>
        <dbReference type="SAM" id="Phobius"/>
    </source>
</evidence>
<name>A0A9W5RE56_9ACTO</name>
<organism evidence="2 3">
    <name type="scientific">Gleimia europaea ACS-120-V-Col10b</name>
    <dbReference type="NCBI Taxonomy" id="883069"/>
    <lineage>
        <taxon>Bacteria</taxon>
        <taxon>Bacillati</taxon>
        <taxon>Actinomycetota</taxon>
        <taxon>Actinomycetes</taxon>
        <taxon>Actinomycetales</taxon>
        <taxon>Actinomycetaceae</taxon>
        <taxon>Gleimia</taxon>
    </lineage>
</organism>
<dbReference type="AlphaFoldDB" id="A0A9W5RE56"/>
<gene>
    <name evidence="2" type="ORF">HMPREF9238_00393</name>
</gene>
<dbReference type="Proteomes" id="UP000014387">
    <property type="component" value="Unassembled WGS sequence"/>
</dbReference>
<feature type="transmembrane region" description="Helical" evidence="1">
    <location>
        <begin position="130"/>
        <end position="151"/>
    </location>
</feature>
<protein>
    <submittedName>
        <fullName evidence="2">Uncharacterized protein</fullName>
    </submittedName>
</protein>
<dbReference type="OrthoDB" id="3265608at2"/>
<reference evidence="2 3" key="1">
    <citation type="submission" date="2013-05" db="EMBL/GenBank/DDBJ databases">
        <title>The Genome Sequence of Actinomyces europaeus ACS-120-V-COL10B.</title>
        <authorList>
            <consortium name="The Broad Institute Genomics Platform"/>
            <person name="Earl A."/>
            <person name="Ward D."/>
            <person name="Feldgarden M."/>
            <person name="Gevers D."/>
            <person name="Saerens B."/>
            <person name="Vaneechoutte M."/>
            <person name="Walker B."/>
            <person name="Young S."/>
            <person name="Zeng Q."/>
            <person name="Gargeya S."/>
            <person name="Fitzgerald M."/>
            <person name="Haas B."/>
            <person name="Abouelleil A."/>
            <person name="Allen A.W."/>
            <person name="Alvarado L."/>
            <person name="Arachchi H.M."/>
            <person name="Berlin A.M."/>
            <person name="Chapman S.B."/>
            <person name="Gainer-Dewar J."/>
            <person name="Goldberg J."/>
            <person name="Griggs A."/>
            <person name="Gujja S."/>
            <person name="Hansen M."/>
            <person name="Howarth C."/>
            <person name="Imamovic A."/>
            <person name="Ireland A."/>
            <person name="Larimer J."/>
            <person name="McCowan C."/>
            <person name="Murphy C."/>
            <person name="Pearson M."/>
            <person name="Poon T.W."/>
            <person name="Priest M."/>
            <person name="Roberts A."/>
            <person name="Saif S."/>
            <person name="Shea T."/>
            <person name="Sisk P."/>
            <person name="Sykes S."/>
            <person name="Wortman J."/>
            <person name="Nusbaum C."/>
            <person name="Birren B."/>
        </authorList>
    </citation>
    <scope>NUCLEOTIDE SEQUENCE [LARGE SCALE GENOMIC DNA]</scope>
    <source>
        <strain evidence="2 3">ACS-120-V-Col10b</strain>
    </source>
</reference>
<proteinExistence type="predicted"/>
<sequence>MENLNLISMSAVRSAMKVIYTPAITLARPIGLRNDPHTATILHMGSQFRTDFEGAVAQMTPFERRDFEQWQQSAGGVAFHTWSDRAFAMAAALQIVEEAFAQDEEEEAPVDPTLQRMVNLNWSFETHGQWLLIVAFMVGFLAFFSTGGLTGPVASTIRLIAGVVAAILVLAWIGTKLMPSAIAVRARRVGVKVPEHHAHEEEAKLPIWQEEHFTSSAKILNYANWLILAQPGPNGLMDLHAPIPMEPTSAYNERQIEILNAAKRFRENSPMRSPGNN</sequence>
<keyword evidence="3" id="KW-1185">Reference proteome</keyword>
<evidence type="ECO:0000313" key="3">
    <source>
        <dbReference type="Proteomes" id="UP000014387"/>
    </source>
</evidence>
<feature type="transmembrane region" description="Helical" evidence="1">
    <location>
        <begin position="157"/>
        <end position="178"/>
    </location>
</feature>
<dbReference type="EMBL" id="AGWN01000001">
    <property type="protein sequence ID" value="EPD30645.1"/>
    <property type="molecule type" value="Genomic_DNA"/>
</dbReference>
<keyword evidence="1" id="KW-0812">Transmembrane</keyword>
<dbReference type="RefSeq" id="WP_016443757.1">
    <property type="nucleotide sequence ID" value="NZ_KE150266.1"/>
</dbReference>